<feature type="compositionally biased region" description="Basic and acidic residues" evidence="1">
    <location>
        <begin position="111"/>
        <end position="162"/>
    </location>
</feature>
<accession>K0TEX1</accession>
<feature type="compositionally biased region" description="Basic residues" evidence="1">
    <location>
        <begin position="56"/>
        <end position="66"/>
    </location>
</feature>
<reference evidence="2 3" key="1">
    <citation type="journal article" date="2012" name="Genome Biol.">
        <title>Genome and low-iron response of an oceanic diatom adapted to chronic iron limitation.</title>
        <authorList>
            <person name="Lommer M."/>
            <person name="Specht M."/>
            <person name="Roy A.S."/>
            <person name="Kraemer L."/>
            <person name="Andreson R."/>
            <person name="Gutowska M.A."/>
            <person name="Wolf J."/>
            <person name="Bergner S.V."/>
            <person name="Schilhabel M.B."/>
            <person name="Klostermeier U.C."/>
            <person name="Beiko R.G."/>
            <person name="Rosenstiel P."/>
            <person name="Hippler M."/>
            <person name="Laroche J."/>
        </authorList>
    </citation>
    <scope>NUCLEOTIDE SEQUENCE [LARGE SCALE GENOMIC DNA]</scope>
    <source>
        <strain evidence="2 3">CCMP1005</strain>
    </source>
</reference>
<dbReference type="EMBL" id="AGNL01006405">
    <property type="protein sequence ID" value="EJK72066.1"/>
    <property type="molecule type" value="Genomic_DNA"/>
</dbReference>
<dbReference type="AlphaFoldDB" id="K0TEX1"/>
<evidence type="ECO:0000256" key="1">
    <source>
        <dbReference type="SAM" id="MobiDB-lite"/>
    </source>
</evidence>
<feature type="compositionally biased region" description="Basic and acidic residues" evidence="1">
    <location>
        <begin position="67"/>
        <end position="84"/>
    </location>
</feature>
<name>K0TEX1_THAOC</name>
<feature type="region of interest" description="Disordered" evidence="1">
    <location>
        <begin position="49"/>
        <end position="168"/>
    </location>
</feature>
<evidence type="ECO:0000313" key="3">
    <source>
        <dbReference type="Proteomes" id="UP000266841"/>
    </source>
</evidence>
<comment type="caution">
    <text evidence="2">The sequence shown here is derived from an EMBL/GenBank/DDBJ whole genome shotgun (WGS) entry which is preliminary data.</text>
</comment>
<sequence length="187" mass="20724">MTFMAQVASIRIGGAPEHFLCGQNLTKITKQPPTDPTCTAKFIQIPRGAEEDINTRRRHSRARRIVRPNDHERPQGLLLRDARGPHGRRGGHGQGRDNGRRRRPPAPPPGEHTHHGDGRGEAGHADGEGHNEPVQVRQHERREHPPRARRGGQERAGQEGRRHSVRGIRGGAQLGCGHIEVGMMVLL</sequence>
<evidence type="ECO:0000313" key="2">
    <source>
        <dbReference type="EMBL" id="EJK72066.1"/>
    </source>
</evidence>
<protein>
    <submittedName>
        <fullName evidence="2">Uncharacterized protein</fullName>
    </submittedName>
</protein>
<proteinExistence type="predicted"/>
<keyword evidence="3" id="KW-1185">Reference proteome</keyword>
<organism evidence="2 3">
    <name type="scientific">Thalassiosira oceanica</name>
    <name type="common">Marine diatom</name>
    <dbReference type="NCBI Taxonomy" id="159749"/>
    <lineage>
        <taxon>Eukaryota</taxon>
        <taxon>Sar</taxon>
        <taxon>Stramenopiles</taxon>
        <taxon>Ochrophyta</taxon>
        <taxon>Bacillariophyta</taxon>
        <taxon>Coscinodiscophyceae</taxon>
        <taxon>Thalassiosirophycidae</taxon>
        <taxon>Thalassiosirales</taxon>
        <taxon>Thalassiosiraceae</taxon>
        <taxon>Thalassiosira</taxon>
    </lineage>
</organism>
<gene>
    <name evidence="2" type="ORF">THAOC_06440</name>
</gene>
<dbReference type="Proteomes" id="UP000266841">
    <property type="component" value="Unassembled WGS sequence"/>
</dbReference>